<reference evidence="1" key="2">
    <citation type="submission" date="2021-02" db="EMBL/GenBank/DDBJ databases">
        <authorList>
            <person name="Kimball J.A."/>
            <person name="Haas M.W."/>
            <person name="Macchietto M."/>
            <person name="Kono T."/>
            <person name="Duquette J."/>
            <person name="Shao M."/>
        </authorList>
    </citation>
    <scope>NUCLEOTIDE SEQUENCE</scope>
    <source>
        <tissue evidence="1">Fresh leaf tissue</tissue>
    </source>
</reference>
<sequence length="113" mass="12733">MQHLLFMYVFLFNRYSDPLLVLIFHVLSSVTPNPKLSSFPNKYTKRPSTQEDSLDSVLTGTMDDSFDSLLLDSHDDNLLCLQVGDYFNDAYNDVVVSHLHGIQDGAHIQAVVA</sequence>
<evidence type="ECO:0000313" key="2">
    <source>
        <dbReference type="Proteomes" id="UP000729402"/>
    </source>
</evidence>
<protein>
    <submittedName>
        <fullName evidence="1">Uncharacterized protein</fullName>
    </submittedName>
</protein>
<dbReference type="Proteomes" id="UP000729402">
    <property type="component" value="Unassembled WGS sequence"/>
</dbReference>
<evidence type="ECO:0000313" key="1">
    <source>
        <dbReference type="EMBL" id="KAG8079626.1"/>
    </source>
</evidence>
<name>A0A8J5TJC8_ZIZPA</name>
<keyword evidence="2" id="KW-1185">Reference proteome</keyword>
<gene>
    <name evidence="1" type="ORF">GUJ93_ZPchr0007g3069</name>
</gene>
<organism evidence="1 2">
    <name type="scientific">Zizania palustris</name>
    <name type="common">Northern wild rice</name>
    <dbReference type="NCBI Taxonomy" id="103762"/>
    <lineage>
        <taxon>Eukaryota</taxon>
        <taxon>Viridiplantae</taxon>
        <taxon>Streptophyta</taxon>
        <taxon>Embryophyta</taxon>
        <taxon>Tracheophyta</taxon>
        <taxon>Spermatophyta</taxon>
        <taxon>Magnoliopsida</taxon>
        <taxon>Liliopsida</taxon>
        <taxon>Poales</taxon>
        <taxon>Poaceae</taxon>
        <taxon>BOP clade</taxon>
        <taxon>Oryzoideae</taxon>
        <taxon>Oryzeae</taxon>
        <taxon>Zizaniinae</taxon>
        <taxon>Zizania</taxon>
    </lineage>
</organism>
<dbReference type="AlphaFoldDB" id="A0A8J5TJC8"/>
<comment type="caution">
    <text evidence="1">The sequence shown here is derived from an EMBL/GenBank/DDBJ whole genome shotgun (WGS) entry which is preliminary data.</text>
</comment>
<dbReference type="EMBL" id="JAAALK010000282">
    <property type="protein sequence ID" value="KAG8079626.1"/>
    <property type="molecule type" value="Genomic_DNA"/>
</dbReference>
<accession>A0A8J5TJC8</accession>
<reference evidence="1" key="1">
    <citation type="journal article" date="2021" name="bioRxiv">
        <title>Whole Genome Assembly and Annotation of Northern Wild Rice, Zizania palustris L., Supports a Whole Genome Duplication in the Zizania Genus.</title>
        <authorList>
            <person name="Haas M."/>
            <person name="Kono T."/>
            <person name="Macchietto M."/>
            <person name="Millas R."/>
            <person name="McGilp L."/>
            <person name="Shao M."/>
            <person name="Duquette J."/>
            <person name="Hirsch C.N."/>
            <person name="Kimball J."/>
        </authorList>
    </citation>
    <scope>NUCLEOTIDE SEQUENCE</scope>
    <source>
        <tissue evidence="1">Fresh leaf tissue</tissue>
    </source>
</reference>
<proteinExistence type="predicted"/>